<evidence type="ECO:0000256" key="5">
    <source>
        <dbReference type="ARBA" id="ARBA00022917"/>
    </source>
</evidence>
<dbReference type="Pfam" id="PF00749">
    <property type="entry name" value="tRNA-synt_1c"/>
    <property type="match status" value="1"/>
</dbReference>
<comment type="caution">
    <text evidence="7">Lacks conserved residue(s) required for the propagation of feature annotation.</text>
</comment>
<feature type="domain" description="Glutamyl/glutaminyl-tRNA synthetase class Ib catalytic" evidence="8">
    <location>
        <begin position="106"/>
        <end position="282"/>
    </location>
</feature>
<comment type="caution">
    <text evidence="10">The sequence shown here is derived from an EMBL/GenBank/DDBJ whole genome shotgun (WGS) entry which is preliminary data.</text>
</comment>
<keyword evidence="2 7" id="KW-0436">Ligase</keyword>
<dbReference type="GO" id="GO:0000049">
    <property type="term" value="F:tRNA binding"/>
    <property type="evidence" value="ECO:0007669"/>
    <property type="project" value="InterPro"/>
</dbReference>
<feature type="domain" description="Aminoacyl-tRNA synthetase class I anticodon-binding" evidence="9">
    <location>
        <begin position="317"/>
        <end position="450"/>
    </location>
</feature>
<dbReference type="PROSITE" id="PS00178">
    <property type="entry name" value="AA_TRNA_LIGASE_I"/>
    <property type="match status" value="1"/>
</dbReference>
<evidence type="ECO:0000256" key="4">
    <source>
        <dbReference type="ARBA" id="ARBA00022840"/>
    </source>
</evidence>
<dbReference type="InterPro" id="IPR020751">
    <property type="entry name" value="aa-tRNA-synth_I_codon-bd_sub2"/>
</dbReference>
<dbReference type="GO" id="GO:0006424">
    <property type="term" value="P:glutamyl-tRNA aminoacylation"/>
    <property type="evidence" value="ECO:0007669"/>
    <property type="project" value="UniProtKB-UniRule"/>
</dbReference>
<comment type="function">
    <text evidence="7">Catalyzes the attachment of glutamate to tRNA(Glu) in a two-step reaction: glutamate is first activated by ATP to form Glu-AMP and then transferred to the acceptor end of tRNA(Glu).</text>
</comment>
<dbReference type="Gene3D" id="3.40.50.620">
    <property type="entry name" value="HUPs"/>
    <property type="match status" value="2"/>
</dbReference>
<dbReference type="GO" id="GO:0005524">
    <property type="term" value="F:ATP binding"/>
    <property type="evidence" value="ECO:0007669"/>
    <property type="project" value="UniProtKB-UniRule"/>
</dbReference>
<comment type="similarity">
    <text evidence="1 7">Belongs to the class-I aminoacyl-tRNA synthetase family. Glutamate--tRNA ligase type 1 subfamily.</text>
</comment>
<evidence type="ECO:0000259" key="8">
    <source>
        <dbReference type="Pfam" id="PF00749"/>
    </source>
</evidence>
<dbReference type="InterPro" id="IPR001412">
    <property type="entry name" value="aa-tRNA-synth_I_CS"/>
</dbReference>
<dbReference type="NCBIfam" id="TIGR00464">
    <property type="entry name" value="gltX_bact"/>
    <property type="match status" value="1"/>
</dbReference>
<evidence type="ECO:0000256" key="1">
    <source>
        <dbReference type="ARBA" id="ARBA00007894"/>
    </source>
</evidence>
<dbReference type="HAMAP" id="MF_00022">
    <property type="entry name" value="Glu_tRNA_synth_type1"/>
    <property type="match status" value="1"/>
</dbReference>
<evidence type="ECO:0000256" key="6">
    <source>
        <dbReference type="ARBA" id="ARBA00023146"/>
    </source>
</evidence>
<feature type="short sequence motif" description="'KMSKS' region" evidence="7">
    <location>
        <begin position="211"/>
        <end position="215"/>
    </location>
</feature>
<evidence type="ECO:0000256" key="3">
    <source>
        <dbReference type="ARBA" id="ARBA00022741"/>
    </source>
</evidence>
<dbReference type="Pfam" id="PF19269">
    <property type="entry name" value="Anticodon_2"/>
    <property type="match status" value="1"/>
</dbReference>
<organism evidence="10 11">
    <name type="scientific">Candidatus Zambryskibacteria bacterium RIFCSPLOWO2_01_FULL_43_17</name>
    <dbReference type="NCBI Taxonomy" id="1802760"/>
    <lineage>
        <taxon>Bacteria</taxon>
        <taxon>Candidatus Zambryskiibacteriota</taxon>
    </lineage>
</organism>
<keyword evidence="6 7" id="KW-0030">Aminoacyl-tRNA synthetase</keyword>
<name>A0A1G2U2B7_9BACT</name>
<dbReference type="InterPro" id="IPR014729">
    <property type="entry name" value="Rossmann-like_a/b/a_fold"/>
</dbReference>
<dbReference type="PANTHER" id="PTHR43311">
    <property type="entry name" value="GLUTAMATE--TRNA LIGASE"/>
    <property type="match status" value="1"/>
</dbReference>
<keyword evidence="4 7" id="KW-0067">ATP-binding</keyword>
<dbReference type="InterPro" id="IPR049940">
    <property type="entry name" value="GluQ/Sye"/>
</dbReference>
<dbReference type="Gene3D" id="1.10.10.350">
    <property type="match status" value="1"/>
</dbReference>
<sequence>MQEKSSKKIVTRFPPSPTGLLHLGNTRTALFNYLFAKRNGGDFIVRVEDTDKTRSKKEYEENMLESLEWLGIKRDGELWHQSERTEIYQKYLKKLIADGYAYVSQEAEGENKEVVRFKNPNSQITFNDLIRGDVTFDTSELKDFVIARNINEPLYHLAVVIDDHEIGVTHIIRGEDHVSNTPRQILIQDAIGAKRPIYAHLPLILAKDRSKLSKRKHGEAVSLRYYKEKGYLPEAVVNYLALLGWNPGTDQEIFSTDELIESFDLSKVQKSGAIFDEEKLKWVNKEHMKRLPEEVVLREIGAQIRASSRFKEKGWEIDESVLKRSYKSIFERITVWQDVAQMTENGDLDYLFEKPQYEATKLLWKNEKDLGTISRHIGEAISLFKEISDDNWNAEDIKNAIWDYAEKEGRGNVLWPVRYALSGKEKSPDPFTLSYILGREETILRLNEALKKLL</sequence>
<accession>A0A1G2U2B7</accession>
<comment type="subunit">
    <text evidence="7">Monomer.</text>
</comment>
<dbReference type="PANTHER" id="PTHR43311:SF2">
    <property type="entry name" value="GLUTAMATE--TRNA LIGASE, MITOCHONDRIAL-RELATED"/>
    <property type="match status" value="1"/>
</dbReference>
<dbReference type="GO" id="GO:0004818">
    <property type="term" value="F:glutamate-tRNA ligase activity"/>
    <property type="evidence" value="ECO:0007669"/>
    <property type="project" value="UniProtKB-UniRule"/>
</dbReference>
<dbReference type="EC" id="6.1.1.17" evidence="7"/>
<proteinExistence type="inferred from homology"/>
<dbReference type="AlphaFoldDB" id="A0A1G2U2B7"/>
<dbReference type="PRINTS" id="PR00987">
    <property type="entry name" value="TRNASYNTHGLU"/>
</dbReference>
<comment type="catalytic activity">
    <reaction evidence="7">
        <text>tRNA(Glu) + L-glutamate + ATP = L-glutamyl-tRNA(Glu) + AMP + diphosphate</text>
        <dbReference type="Rhea" id="RHEA:23540"/>
        <dbReference type="Rhea" id="RHEA-COMP:9663"/>
        <dbReference type="Rhea" id="RHEA-COMP:9680"/>
        <dbReference type="ChEBI" id="CHEBI:29985"/>
        <dbReference type="ChEBI" id="CHEBI:30616"/>
        <dbReference type="ChEBI" id="CHEBI:33019"/>
        <dbReference type="ChEBI" id="CHEBI:78442"/>
        <dbReference type="ChEBI" id="CHEBI:78520"/>
        <dbReference type="ChEBI" id="CHEBI:456215"/>
        <dbReference type="EC" id="6.1.1.17"/>
    </reaction>
</comment>
<reference evidence="10 11" key="1">
    <citation type="journal article" date="2016" name="Nat. Commun.">
        <title>Thousands of microbial genomes shed light on interconnected biogeochemical processes in an aquifer system.</title>
        <authorList>
            <person name="Anantharaman K."/>
            <person name="Brown C.T."/>
            <person name="Hug L.A."/>
            <person name="Sharon I."/>
            <person name="Castelle C.J."/>
            <person name="Probst A.J."/>
            <person name="Thomas B.C."/>
            <person name="Singh A."/>
            <person name="Wilkins M.J."/>
            <person name="Karaoz U."/>
            <person name="Brodie E.L."/>
            <person name="Williams K.H."/>
            <person name="Hubbard S.S."/>
            <person name="Banfield J.F."/>
        </authorList>
    </citation>
    <scope>NUCLEOTIDE SEQUENCE [LARGE SCALE GENOMIC DNA]</scope>
</reference>
<evidence type="ECO:0000256" key="7">
    <source>
        <dbReference type="HAMAP-Rule" id="MF_00022"/>
    </source>
</evidence>
<evidence type="ECO:0000313" key="11">
    <source>
        <dbReference type="Proteomes" id="UP000179283"/>
    </source>
</evidence>
<dbReference type="SUPFAM" id="SSF48163">
    <property type="entry name" value="An anticodon-binding domain of class I aminoacyl-tRNA synthetases"/>
    <property type="match status" value="1"/>
</dbReference>
<keyword evidence="3 7" id="KW-0547">Nucleotide-binding</keyword>
<dbReference type="CDD" id="cd00808">
    <property type="entry name" value="GluRS_core"/>
    <property type="match status" value="1"/>
</dbReference>
<keyword evidence="5 7" id="KW-0648">Protein biosynthesis</keyword>
<dbReference type="SUPFAM" id="SSF52374">
    <property type="entry name" value="Nucleotidylyl transferase"/>
    <property type="match status" value="1"/>
</dbReference>
<dbReference type="InterPro" id="IPR004527">
    <property type="entry name" value="Glu-tRNA-ligase_bac/mito"/>
</dbReference>
<evidence type="ECO:0000259" key="9">
    <source>
        <dbReference type="Pfam" id="PF19269"/>
    </source>
</evidence>
<feature type="binding site" evidence="7">
    <location>
        <position position="214"/>
    </location>
    <ligand>
        <name>ATP</name>
        <dbReference type="ChEBI" id="CHEBI:30616"/>
    </ligand>
</feature>
<feature type="short sequence motif" description="'HIGH' region" evidence="7">
    <location>
        <begin position="15"/>
        <end position="25"/>
    </location>
</feature>
<keyword evidence="7" id="KW-0963">Cytoplasm</keyword>
<evidence type="ECO:0000256" key="2">
    <source>
        <dbReference type="ARBA" id="ARBA00022598"/>
    </source>
</evidence>
<dbReference type="InterPro" id="IPR045462">
    <property type="entry name" value="aa-tRNA-synth_I_cd-bd"/>
</dbReference>
<dbReference type="InterPro" id="IPR020058">
    <property type="entry name" value="Glu/Gln-tRNA-synth_Ib_cat-dom"/>
</dbReference>
<dbReference type="EMBL" id="MHWD01000017">
    <property type="protein sequence ID" value="OHB03671.1"/>
    <property type="molecule type" value="Genomic_DNA"/>
</dbReference>
<dbReference type="GO" id="GO:0005737">
    <property type="term" value="C:cytoplasm"/>
    <property type="evidence" value="ECO:0007669"/>
    <property type="project" value="UniProtKB-SubCell"/>
</dbReference>
<protein>
    <recommendedName>
        <fullName evidence="7">Glutamate--tRNA ligase</fullName>
        <ecNumber evidence="7">6.1.1.17</ecNumber>
    </recommendedName>
    <alternativeName>
        <fullName evidence="7">Glutamyl-tRNA synthetase</fullName>
        <shortName evidence="7">GluRS</shortName>
    </alternativeName>
</protein>
<dbReference type="InterPro" id="IPR008925">
    <property type="entry name" value="aa_tRNA-synth_I_cd-bd_sf"/>
</dbReference>
<evidence type="ECO:0000313" key="10">
    <source>
        <dbReference type="EMBL" id="OHB03671.1"/>
    </source>
</evidence>
<dbReference type="GO" id="GO:0008270">
    <property type="term" value="F:zinc ion binding"/>
    <property type="evidence" value="ECO:0007669"/>
    <property type="project" value="InterPro"/>
</dbReference>
<comment type="subcellular location">
    <subcellularLocation>
        <location evidence="7">Cytoplasm</location>
    </subcellularLocation>
</comment>
<gene>
    <name evidence="7" type="primary">gltX</name>
    <name evidence="10" type="ORF">A2920_03120</name>
</gene>
<dbReference type="InterPro" id="IPR000924">
    <property type="entry name" value="Glu/Gln-tRNA-synth"/>
</dbReference>
<dbReference type="InterPro" id="IPR033910">
    <property type="entry name" value="GluRS_core"/>
</dbReference>
<dbReference type="Proteomes" id="UP000179283">
    <property type="component" value="Unassembled WGS sequence"/>
</dbReference>